<dbReference type="PROSITE" id="PS50238">
    <property type="entry name" value="RHOGAP"/>
    <property type="match status" value="1"/>
</dbReference>
<feature type="domain" description="Rho-GAP" evidence="1">
    <location>
        <begin position="1"/>
        <end position="60"/>
    </location>
</feature>
<comment type="caution">
    <text evidence="2">The sequence shown here is derived from an EMBL/GenBank/DDBJ whole genome shotgun (WGS) entry which is preliminary data.</text>
</comment>
<dbReference type="Gene3D" id="1.10.555.10">
    <property type="entry name" value="Rho GTPase activation protein"/>
    <property type="match status" value="1"/>
</dbReference>
<dbReference type="PANTHER" id="PTHR12552">
    <property type="entry name" value="OLIGOPHRENIN 1"/>
    <property type="match status" value="1"/>
</dbReference>
<evidence type="ECO:0000313" key="2">
    <source>
        <dbReference type="EMBL" id="CAG2066039.1"/>
    </source>
</evidence>
<keyword evidence="3" id="KW-1185">Reference proteome</keyword>
<dbReference type="Proteomes" id="UP001153148">
    <property type="component" value="Unassembled WGS sequence"/>
</dbReference>
<organism evidence="2 3">
    <name type="scientific">Timema podura</name>
    <name type="common">Walking stick</name>
    <dbReference type="NCBI Taxonomy" id="61482"/>
    <lineage>
        <taxon>Eukaryota</taxon>
        <taxon>Metazoa</taxon>
        <taxon>Ecdysozoa</taxon>
        <taxon>Arthropoda</taxon>
        <taxon>Hexapoda</taxon>
        <taxon>Insecta</taxon>
        <taxon>Pterygota</taxon>
        <taxon>Neoptera</taxon>
        <taxon>Polyneoptera</taxon>
        <taxon>Phasmatodea</taxon>
        <taxon>Timematodea</taxon>
        <taxon>Timematoidea</taxon>
        <taxon>Timematidae</taxon>
        <taxon>Timema</taxon>
    </lineage>
</organism>
<evidence type="ECO:0000259" key="1">
    <source>
        <dbReference type="PROSITE" id="PS50238"/>
    </source>
</evidence>
<dbReference type="EMBL" id="CAJPIN010049715">
    <property type="protein sequence ID" value="CAG2066039.1"/>
    <property type="molecule type" value="Genomic_DNA"/>
</dbReference>
<dbReference type="Pfam" id="PF00620">
    <property type="entry name" value="RhoGAP"/>
    <property type="match status" value="1"/>
</dbReference>
<dbReference type="SUPFAM" id="SSF48350">
    <property type="entry name" value="GTPase activation domain, GAP"/>
    <property type="match status" value="1"/>
</dbReference>
<dbReference type="InterPro" id="IPR047234">
    <property type="entry name" value="GRAF_fam"/>
</dbReference>
<gene>
    <name evidence="2" type="ORF">TPAB3V08_LOCUS12982</name>
</gene>
<dbReference type="InterPro" id="IPR008936">
    <property type="entry name" value="Rho_GTPase_activation_prot"/>
</dbReference>
<reference evidence="2" key="1">
    <citation type="submission" date="2021-03" db="EMBL/GenBank/DDBJ databases">
        <authorList>
            <person name="Tran Van P."/>
        </authorList>
    </citation>
    <scope>NUCLEOTIDE SEQUENCE</scope>
</reference>
<name>A0ABN7PE32_TIMPD</name>
<dbReference type="InterPro" id="IPR000198">
    <property type="entry name" value="RhoGAP_dom"/>
</dbReference>
<proteinExistence type="predicted"/>
<sequence>MVCCSVASKSDRNLMTVSNLGVCFGPTLLRPEEETVAAIMDIKFCNIVVEILIENYDKVHPTLTIAACHEFVRWPWIRGEPGGVDYLASRVMIFKTKPEQMELSRPENQTSPQSLALGMNHVGSSPPPPSHPRKMHYGTGSQPITHTIVDALQWRALEKSRQRRCWIVLGEGRGMFVYIAITDTLAQLVACLSTELKV</sequence>
<protein>
    <recommendedName>
        <fullName evidence="1">Rho-GAP domain-containing protein</fullName>
    </recommendedName>
</protein>
<evidence type="ECO:0000313" key="3">
    <source>
        <dbReference type="Proteomes" id="UP001153148"/>
    </source>
</evidence>
<dbReference type="PANTHER" id="PTHR12552:SF1">
    <property type="entry name" value="RHO GTPASE-ACTIVATING PROTEIN GRAF"/>
    <property type="match status" value="1"/>
</dbReference>
<accession>A0ABN7PE32</accession>